<organism evidence="6 7">
    <name type="scientific">Tegillarca granosa</name>
    <name type="common">Malaysian cockle</name>
    <name type="synonym">Anadara granosa</name>
    <dbReference type="NCBI Taxonomy" id="220873"/>
    <lineage>
        <taxon>Eukaryota</taxon>
        <taxon>Metazoa</taxon>
        <taxon>Spiralia</taxon>
        <taxon>Lophotrochozoa</taxon>
        <taxon>Mollusca</taxon>
        <taxon>Bivalvia</taxon>
        <taxon>Autobranchia</taxon>
        <taxon>Pteriomorphia</taxon>
        <taxon>Arcoida</taxon>
        <taxon>Arcoidea</taxon>
        <taxon>Arcidae</taxon>
        <taxon>Tegillarca</taxon>
    </lineage>
</organism>
<evidence type="ECO:0000256" key="2">
    <source>
        <dbReference type="ARBA" id="ARBA00022723"/>
    </source>
</evidence>
<dbReference type="Proteomes" id="UP001217089">
    <property type="component" value="Unassembled WGS sequence"/>
</dbReference>
<dbReference type="InterPro" id="IPR036971">
    <property type="entry name" value="PDEase_catalytic_dom_sf"/>
</dbReference>
<name>A0ABQ9FRX0_TEGGR</name>
<dbReference type="PROSITE" id="PS51845">
    <property type="entry name" value="PDEASE_I_2"/>
    <property type="match status" value="1"/>
</dbReference>
<keyword evidence="1" id="KW-0140">cGMP</keyword>
<evidence type="ECO:0000313" key="7">
    <source>
        <dbReference type="Proteomes" id="UP001217089"/>
    </source>
</evidence>
<feature type="region of interest" description="Disordered" evidence="4">
    <location>
        <begin position="425"/>
        <end position="469"/>
    </location>
</feature>
<keyword evidence="2" id="KW-0479">Metal-binding</keyword>
<keyword evidence="7" id="KW-1185">Reference proteome</keyword>
<evidence type="ECO:0000313" key="6">
    <source>
        <dbReference type="EMBL" id="KAJ8318433.1"/>
    </source>
</evidence>
<dbReference type="Gene3D" id="3.30.450.40">
    <property type="match status" value="1"/>
</dbReference>
<evidence type="ECO:0000256" key="4">
    <source>
        <dbReference type="SAM" id="MobiDB-lite"/>
    </source>
</evidence>
<dbReference type="InterPro" id="IPR029016">
    <property type="entry name" value="GAF-like_dom_sf"/>
</dbReference>
<evidence type="ECO:0000259" key="5">
    <source>
        <dbReference type="PROSITE" id="PS51845"/>
    </source>
</evidence>
<comment type="caution">
    <text evidence="6">The sequence shown here is derived from an EMBL/GenBank/DDBJ whole genome shotgun (WGS) entry which is preliminary data.</text>
</comment>
<dbReference type="SUPFAM" id="SSF55781">
    <property type="entry name" value="GAF domain-like"/>
    <property type="match status" value="1"/>
</dbReference>
<protein>
    <recommendedName>
        <fullName evidence="5">PDEase domain-containing protein</fullName>
    </recommendedName>
</protein>
<dbReference type="InterPro" id="IPR023088">
    <property type="entry name" value="PDEase"/>
</dbReference>
<dbReference type="Pfam" id="PF00233">
    <property type="entry name" value="PDEase_I"/>
    <property type="match status" value="1"/>
</dbReference>
<reference evidence="6 7" key="1">
    <citation type="submission" date="2022-12" db="EMBL/GenBank/DDBJ databases">
        <title>Chromosome-level genome of Tegillarca granosa.</title>
        <authorList>
            <person name="Kim J."/>
        </authorList>
    </citation>
    <scope>NUCLEOTIDE SEQUENCE [LARGE SCALE GENOMIC DNA]</scope>
    <source>
        <strain evidence="6">Teg-2019</strain>
        <tissue evidence="6">Adductor muscle</tissue>
    </source>
</reference>
<dbReference type="InterPro" id="IPR003607">
    <property type="entry name" value="HD/PDEase_dom"/>
</dbReference>
<keyword evidence="3" id="KW-0378">Hydrolase</keyword>
<feature type="domain" description="PDEase" evidence="5">
    <location>
        <begin position="114"/>
        <end position="418"/>
    </location>
</feature>
<proteinExistence type="predicted"/>
<gene>
    <name evidence="6" type="ORF">KUTeg_003524</name>
</gene>
<dbReference type="PRINTS" id="PR00387">
    <property type="entry name" value="PDIESTERASE1"/>
</dbReference>
<dbReference type="SUPFAM" id="SSF109604">
    <property type="entry name" value="HD-domain/PDEase-like"/>
    <property type="match status" value="1"/>
</dbReference>
<dbReference type="CDD" id="cd00077">
    <property type="entry name" value="HDc"/>
    <property type="match status" value="1"/>
</dbReference>
<feature type="compositionally biased region" description="Basic and acidic residues" evidence="4">
    <location>
        <begin position="425"/>
        <end position="457"/>
    </location>
</feature>
<dbReference type="InterPro" id="IPR002073">
    <property type="entry name" value="PDEase_catalytic_dom"/>
</dbReference>
<dbReference type="EMBL" id="JARBDR010000214">
    <property type="protein sequence ID" value="KAJ8318433.1"/>
    <property type="molecule type" value="Genomic_DNA"/>
</dbReference>
<dbReference type="PANTHER" id="PTHR11347">
    <property type="entry name" value="CYCLIC NUCLEOTIDE PHOSPHODIESTERASE"/>
    <property type="match status" value="1"/>
</dbReference>
<evidence type="ECO:0000256" key="3">
    <source>
        <dbReference type="ARBA" id="ARBA00022801"/>
    </source>
</evidence>
<sequence length="469" mass="54061">MNCIVLVIDVFPMNIPDVYKDKRFDPLVDEETNFKTKSILCMPIKTPTGRLIGVTQLVNKLDGTPFNKNDEHLFEAFAIFCGMGINNTQMYETAVRAMAKQRIAFECLSYHATAPADEAMRLKNMPIPTTQDYRLLEFGFSDFTLDDDDTLKASVRMFLDLNLLENFRIDYEVLCRWLLSVKKNYRNVTYHNWRHAFNVAQTMFCMFKTGQMDNVLNDMERLALIVGCLNKSPLADLYSTSTLEHHHFDQCIMILSTKGNDILSNLKPDEYETVIQLLESAILATDLALYFKSRGEFFNVVQEQKADWDSEHHRHLLRSMMMTAADVSAITKPWEVADLIASEFFEQGDMEKSQLKIKPIEMMDRDKKDKLPVMQVGFIDSICLPVYQAIAQVSTRLDPLLEGCKKNRQNWLYLAEQKNKQLVDECDKENESKDDNEINLKTKDNESPSKETTHSEKPGNCLTRELTPT</sequence>
<dbReference type="Pfam" id="PF01590">
    <property type="entry name" value="GAF"/>
    <property type="match status" value="1"/>
</dbReference>
<evidence type="ECO:0000256" key="1">
    <source>
        <dbReference type="ARBA" id="ARBA00022535"/>
    </source>
</evidence>
<dbReference type="Gene3D" id="1.10.1300.10">
    <property type="entry name" value="3'5'-cyclic nucleotide phosphodiesterase, catalytic domain"/>
    <property type="match status" value="1"/>
</dbReference>
<accession>A0ABQ9FRX0</accession>
<dbReference type="InterPro" id="IPR003018">
    <property type="entry name" value="GAF"/>
</dbReference>